<name>A0A174ZAH3_9FIRM</name>
<evidence type="ECO:0000313" key="2">
    <source>
        <dbReference type="Proteomes" id="UP000095780"/>
    </source>
</evidence>
<dbReference type="RefSeq" id="WP_055286774.1">
    <property type="nucleotide sequence ID" value="NZ_CABIXW010000003.1"/>
</dbReference>
<protein>
    <submittedName>
        <fullName evidence="1">Uncharacterized protein</fullName>
    </submittedName>
</protein>
<accession>A0A174ZAH3</accession>
<dbReference type="EMBL" id="CZBV01000003">
    <property type="protein sequence ID" value="CUQ84264.1"/>
    <property type="molecule type" value="Genomic_DNA"/>
</dbReference>
<proteinExistence type="predicted"/>
<dbReference type="Proteomes" id="UP000095780">
    <property type="component" value="Unassembled WGS sequence"/>
</dbReference>
<organism evidence="1 2">
    <name type="scientific">Lachnospira eligens</name>
    <dbReference type="NCBI Taxonomy" id="39485"/>
    <lineage>
        <taxon>Bacteria</taxon>
        <taxon>Bacillati</taxon>
        <taxon>Bacillota</taxon>
        <taxon>Clostridia</taxon>
        <taxon>Lachnospirales</taxon>
        <taxon>Lachnospiraceae</taxon>
        <taxon>Lachnospira</taxon>
    </lineage>
</organism>
<sequence>MKEFEVTLTAVSKKTFKLRADSHEDAFLLAEAILENSDLLNFSDEDVDSMDMTCEEQCGGVCDICSRACENCGDCTDLEPDCPYPDRECEHRCPACGGCMADSEDD</sequence>
<dbReference type="AlphaFoldDB" id="A0A174ZAH3"/>
<evidence type="ECO:0000313" key="1">
    <source>
        <dbReference type="EMBL" id="CUQ84264.1"/>
    </source>
</evidence>
<reference evidence="1 2" key="1">
    <citation type="submission" date="2015-09" db="EMBL/GenBank/DDBJ databases">
        <authorList>
            <consortium name="Pathogen Informatics"/>
        </authorList>
    </citation>
    <scope>NUCLEOTIDE SEQUENCE [LARGE SCALE GENOMIC DNA]</scope>
    <source>
        <strain evidence="1 2">2789STDY5834878</strain>
    </source>
</reference>
<gene>
    <name evidence="1" type="ORF">ERS852492_01375</name>
</gene>